<keyword evidence="1 10" id="KW-0235">DNA replication</keyword>
<dbReference type="InterPro" id="IPR036410">
    <property type="entry name" value="HSP_DnaJ_Cys-rich_dom_sf"/>
</dbReference>
<name>W4LJ20_ENTF1</name>
<feature type="binding site" evidence="10">
    <location>
        <position position="211"/>
    </location>
    <ligand>
        <name>Zn(2+)</name>
        <dbReference type="ChEBI" id="CHEBI:29105"/>
        <label>1</label>
    </ligand>
</feature>
<dbReference type="CDD" id="cd06257">
    <property type="entry name" value="DnaJ"/>
    <property type="match status" value="1"/>
</dbReference>
<dbReference type="Pfam" id="PF00226">
    <property type="entry name" value="DnaJ"/>
    <property type="match status" value="1"/>
</dbReference>
<evidence type="ECO:0000256" key="2">
    <source>
        <dbReference type="ARBA" id="ARBA00022723"/>
    </source>
</evidence>
<dbReference type="InterPro" id="IPR012724">
    <property type="entry name" value="DnaJ"/>
</dbReference>
<dbReference type="GO" id="GO:0006260">
    <property type="term" value="P:DNA replication"/>
    <property type="evidence" value="ECO:0007669"/>
    <property type="project" value="UniProtKB-KW"/>
</dbReference>
<dbReference type="InterPro" id="IPR002939">
    <property type="entry name" value="DnaJ_C"/>
</dbReference>
<dbReference type="EMBL" id="AZHW01000596">
    <property type="protein sequence ID" value="ETW97977.1"/>
    <property type="molecule type" value="Genomic_DNA"/>
</dbReference>
<dbReference type="PROSITE" id="PS50076">
    <property type="entry name" value="DNAJ_2"/>
    <property type="match status" value="1"/>
</dbReference>
<evidence type="ECO:0000313" key="14">
    <source>
        <dbReference type="EMBL" id="ETW97977.1"/>
    </source>
</evidence>
<feature type="domain" description="J" evidence="12">
    <location>
        <begin position="7"/>
        <end position="71"/>
    </location>
</feature>
<evidence type="ECO:0000259" key="13">
    <source>
        <dbReference type="PROSITE" id="PS51188"/>
    </source>
</evidence>
<dbReference type="Pfam" id="PF00684">
    <property type="entry name" value="DnaJ_CXXCXGXG"/>
    <property type="match status" value="1"/>
</dbReference>
<organism evidence="14 15">
    <name type="scientific">Entotheonella factor</name>
    <dbReference type="NCBI Taxonomy" id="1429438"/>
    <lineage>
        <taxon>Bacteria</taxon>
        <taxon>Pseudomonadati</taxon>
        <taxon>Nitrospinota/Tectimicrobiota group</taxon>
        <taxon>Candidatus Tectimicrobiota</taxon>
        <taxon>Candidatus Entotheonellia</taxon>
        <taxon>Candidatus Entotheonellales</taxon>
        <taxon>Candidatus Entotheonellaceae</taxon>
        <taxon>Candidatus Entotheonella</taxon>
    </lineage>
</organism>
<keyword evidence="4 10" id="KW-0863">Zinc-finger</keyword>
<evidence type="ECO:0000256" key="9">
    <source>
        <dbReference type="ARBA" id="ARBA00067609"/>
    </source>
</evidence>
<dbReference type="SUPFAM" id="SSF46565">
    <property type="entry name" value="Chaperone J-domain"/>
    <property type="match status" value="1"/>
</dbReference>
<feature type="binding site" evidence="10">
    <location>
        <position position="208"/>
    </location>
    <ligand>
        <name>Zn(2+)</name>
        <dbReference type="ChEBI" id="CHEBI:29105"/>
        <label>1</label>
    </ligand>
</feature>
<feature type="binding site" evidence="10">
    <location>
        <position position="171"/>
    </location>
    <ligand>
        <name>Zn(2+)</name>
        <dbReference type="ChEBI" id="CHEBI:29105"/>
        <label>2</label>
    </ligand>
</feature>
<dbReference type="GO" id="GO:0008270">
    <property type="term" value="F:zinc ion binding"/>
    <property type="evidence" value="ECO:0007669"/>
    <property type="project" value="UniProtKB-UniRule"/>
</dbReference>
<comment type="cofactor">
    <cofactor evidence="10">
        <name>Zn(2+)</name>
        <dbReference type="ChEBI" id="CHEBI:29105"/>
    </cofactor>
    <text evidence="10">Binds 2 Zn(2+) ions per monomer.</text>
</comment>
<dbReference type="InterPro" id="IPR001305">
    <property type="entry name" value="HSP_DnaJ_Cys-rich_dom"/>
</dbReference>
<evidence type="ECO:0000256" key="4">
    <source>
        <dbReference type="ARBA" id="ARBA00022771"/>
    </source>
</evidence>
<evidence type="ECO:0000256" key="5">
    <source>
        <dbReference type="ARBA" id="ARBA00022833"/>
    </source>
</evidence>
<feature type="binding site" evidence="10">
    <location>
        <position position="154"/>
    </location>
    <ligand>
        <name>Zn(2+)</name>
        <dbReference type="ChEBI" id="CHEBI:29105"/>
        <label>1</label>
    </ligand>
</feature>
<dbReference type="GO" id="GO:0005524">
    <property type="term" value="F:ATP binding"/>
    <property type="evidence" value="ECO:0007669"/>
    <property type="project" value="InterPro"/>
</dbReference>
<dbReference type="InterPro" id="IPR001623">
    <property type="entry name" value="DnaJ_domain"/>
</dbReference>
<dbReference type="HOGENOM" id="CLU_017633_0_7_7"/>
<evidence type="ECO:0000259" key="12">
    <source>
        <dbReference type="PROSITE" id="PS50076"/>
    </source>
</evidence>
<dbReference type="GO" id="GO:0051082">
    <property type="term" value="F:unfolded protein binding"/>
    <property type="evidence" value="ECO:0007669"/>
    <property type="project" value="UniProtKB-UniRule"/>
</dbReference>
<dbReference type="CDD" id="cd10747">
    <property type="entry name" value="DnaJ_C"/>
    <property type="match status" value="1"/>
</dbReference>
<dbReference type="Gene3D" id="2.60.260.20">
    <property type="entry name" value="Urease metallochaperone UreE, N-terminal domain"/>
    <property type="match status" value="2"/>
</dbReference>
<keyword evidence="7 10" id="KW-0143">Chaperone</keyword>
<dbReference type="InterPro" id="IPR036869">
    <property type="entry name" value="J_dom_sf"/>
</dbReference>
<evidence type="ECO:0000256" key="8">
    <source>
        <dbReference type="ARBA" id="ARBA00061004"/>
    </source>
</evidence>
<sequence>MPAVHQDYYSILGIPRDADDQAIKRAFRKLAFEYHPDRNKEPGAEDRFKEISEAYAVLSDPDKRAAFDAGEAQGASVSAADDIFSNIDFRDLFSGLGFDFAGAGHFDQFMRQHRRGRVSRGANLEAGLDITLERVATGGEETLHLRWPTACPACHGTGAQPGTQPERCPDCQGRGERIQQWRQGGLIMQQVTTCSRCHGQGLLYASRCTTCQGQKIVERDEAIAINIPIGVEDGMVLRVPGQGMPSPDPAGGPGDLFVILRIAPDNRFERRGIDLWQDVTLSVEDAVLGTQVDIPTLQEPFRLDIPAGTQPETVLRIRHCGLPEFGGLRRGHMYVRVLLHIPEYLSREEREPYEHLRTLKQGRAKPVDATQPVTGTRRKTAQPGSIRDWLAKGWDQLDRIVRRWLVS</sequence>
<dbReference type="PROSITE" id="PS00636">
    <property type="entry name" value="DNAJ_1"/>
    <property type="match status" value="1"/>
</dbReference>
<dbReference type="FunFam" id="2.10.230.10:FF:000002">
    <property type="entry name" value="Molecular chaperone DnaJ"/>
    <property type="match status" value="1"/>
</dbReference>
<evidence type="ECO:0000256" key="10">
    <source>
        <dbReference type="HAMAP-Rule" id="MF_01152"/>
    </source>
</evidence>
<evidence type="ECO:0000256" key="7">
    <source>
        <dbReference type="ARBA" id="ARBA00023186"/>
    </source>
</evidence>
<dbReference type="PRINTS" id="PR00625">
    <property type="entry name" value="JDOMAIN"/>
</dbReference>
<evidence type="ECO:0000256" key="6">
    <source>
        <dbReference type="ARBA" id="ARBA00023016"/>
    </source>
</evidence>
<evidence type="ECO:0000256" key="11">
    <source>
        <dbReference type="PROSITE-ProRule" id="PRU00546"/>
    </source>
</evidence>
<dbReference type="PROSITE" id="PS51188">
    <property type="entry name" value="ZF_CR"/>
    <property type="match status" value="1"/>
</dbReference>
<reference evidence="14 15" key="1">
    <citation type="journal article" date="2014" name="Nature">
        <title>An environmental bacterial taxon with a large and distinct metabolic repertoire.</title>
        <authorList>
            <person name="Wilson M.C."/>
            <person name="Mori T."/>
            <person name="Ruckert C."/>
            <person name="Uria A.R."/>
            <person name="Helf M.J."/>
            <person name="Takada K."/>
            <person name="Gernert C."/>
            <person name="Steffens U.A."/>
            <person name="Heycke N."/>
            <person name="Schmitt S."/>
            <person name="Rinke C."/>
            <person name="Helfrich E.J."/>
            <person name="Brachmann A.O."/>
            <person name="Gurgui C."/>
            <person name="Wakimoto T."/>
            <person name="Kracht M."/>
            <person name="Crusemann M."/>
            <person name="Hentschel U."/>
            <person name="Abe I."/>
            <person name="Matsunaga S."/>
            <person name="Kalinowski J."/>
            <person name="Takeyama H."/>
            <person name="Piel J."/>
        </authorList>
    </citation>
    <scope>NUCLEOTIDE SEQUENCE [LARGE SCALE GENOMIC DNA]</scope>
    <source>
        <strain evidence="15">TSY1</strain>
    </source>
</reference>
<dbReference type="PANTHER" id="PTHR43096">
    <property type="entry name" value="DNAJ HOMOLOG 1, MITOCHONDRIAL-RELATED"/>
    <property type="match status" value="1"/>
</dbReference>
<dbReference type="Gene3D" id="1.10.287.110">
    <property type="entry name" value="DnaJ domain"/>
    <property type="match status" value="1"/>
</dbReference>
<comment type="subcellular location">
    <subcellularLocation>
        <location evidence="10">Cytoplasm</location>
    </subcellularLocation>
</comment>
<proteinExistence type="inferred from homology"/>
<keyword evidence="10" id="KW-0963">Cytoplasm</keyword>
<feature type="binding site" evidence="10">
    <location>
        <position position="151"/>
    </location>
    <ligand>
        <name>Zn(2+)</name>
        <dbReference type="ChEBI" id="CHEBI:29105"/>
        <label>1</label>
    </ligand>
</feature>
<comment type="similarity">
    <text evidence="8 10">Belongs to the DnaJ family.</text>
</comment>
<comment type="subunit">
    <text evidence="10">Homodimer.</text>
</comment>
<accession>W4LJ20</accession>
<evidence type="ECO:0000256" key="3">
    <source>
        <dbReference type="ARBA" id="ARBA00022737"/>
    </source>
</evidence>
<dbReference type="GO" id="GO:0042026">
    <property type="term" value="P:protein refolding"/>
    <property type="evidence" value="ECO:0007669"/>
    <property type="project" value="TreeGrafter"/>
</dbReference>
<feature type="binding site" evidence="10">
    <location>
        <position position="168"/>
    </location>
    <ligand>
        <name>Zn(2+)</name>
        <dbReference type="ChEBI" id="CHEBI:29105"/>
        <label>2</label>
    </ligand>
</feature>
<comment type="domain">
    <text evidence="10">The J domain is necessary and sufficient to stimulate DnaK ATPase activity. Zinc center 1 plays an important role in the autonomous, DnaK-independent chaperone activity of DnaJ. Zinc center 2 is essential for interaction with DnaK and for DnaJ activity.</text>
</comment>
<dbReference type="CDD" id="cd10719">
    <property type="entry name" value="DnaJ_zf"/>
    <property type="match status" value="1"/>
</dbReference>
<dbReference type="SUPFAM" id="SSF57938">
    <property type="entry name" value="DnaJ/Hsp40 cysteine-rich domain"/>
    <property type="match status" value="1"/>
</dbReference>
<keyword evidence="3 10" id="KW-0677">Repeat</keyword>
<keyword evidence="6 10" id="KW-0346">Stress response</keyword>
<dbReference type="InterPro" id="IPR008971">
    <property type="entry name" value="HSP40/DnaJ_pept-bd"/>
</dbReference>
<feature type="binding site" evidence="10">
    <location>
        <position position="194"/>
    </location>
    <ligand>
        <name>Zn(2+)</name>
        <dbReference type="ChEBI" id="CHEBI:29105"/>
        <label>2</label>
    </ligand>
</feature>
<evidence type="ECO:0000256" key="1">
    <source>
        <dbReference type="ARBA" id="ARBA00022705"/>
    </source>
</evidence>
<dbReference type="SMART" id="SM00271">
    <property type="entry name" value="DnaJ"/>
    <property type="match status" value="1"/>
</dbReference>
<keyword evidence="2 10" id="KW-0479">Metal-binding</keyword>
<dbReference type="PANTHER" id="PTHR43096:SF10">
    <property type="entry name" value="CHAPERONE PROTEIN DNAJ A6, CHLOROPLASTIC"/>
    <property type="match status" value="1"/>
</dbReference>
<dbReference type="GO" id="GO:0031072">
    <property type="term" value="F:heat shock protein binding"/>
    <property type="evidence" value="ECO:0007669"/>
    <property type="project" value="InterPro"/>
</dbReference>
<comment type="function">
    <text evidence="10">Participates actively in the response to hyperosmotic and heat shock by preventing the aggregation of stress-denatured proteins and by disaggregating proteins, also in an autonomous, DnaK-independent fashion. Unfolded proteins bind initially to DnaJ; upon interaction with the DnaJ-bound protein, DnaK hydrolyzes its bound ATP, resulting in the formation of a stable complex. GrpE releases ADP from DnaK; ATP binding to DnaK triggers the release of the substrate protein, thus completing the reaction cycle. Several rounds of ATP-dependent interactions between DnaJ, DnaK and GrpE are required for fully efficient folding. Also involved, together with DnaK and GrpE, in the DNA replication of plasmids through activation of initiation proteins.</text>
</comment>
<dbReference type="HAMAP" id="MF_01152">
    <property type="entry name" value="DnaJ"/>
    <property type="match status" value="1"/>
</dbReference>
<dbReference type="SUPFAM" id="SSF49493">
    <property type="entry name" value="HSP40/DnaJ peptide-binding domain"/>
    <property type="match status" value="2"/>
</dbReference>
<dbReference type="Pfam" id="PF01556">
    <property type="entry name" value="DnaJ_C"/>
    <property type="match status" value="1"/>
</dbReference>
<dbReference type="AlphaFoldDB" id="W4LJ20"/>
<comment type="caution">
    <text evidence="10">Lacks conserved residue(s) required for the propagation of feature annotation.</text>
</comment>
<dbReference type="InterPro" id="IPR018253">
    <property type="entry name" value="DnaJ_domain_CS"/>
</dbReference>
<gene>
    <name evidence="10" type="primary">dnaJ</name>
    <name evidence="14" type="ORF">ETSY1_20515</name>
</gene>
<feature type="binding site" evidence="10">
    <location>
        <position position="197"/>
    </location>
    <ligand>
        <name>Zn(2+)</name>
        <dbReference type="ChEBI" id="CHEBI:29105"/>
        <label>2</label>
    </ligand>
</feature>
<feature type="zinc finger region" description="CR-type" evidence="11">
    <location>
        <begin position="138"/>
        <end position="220"/>
    </location>
</feature>
<dbReference type="Gene3D" id="2.10.230.10">
    <property type="entry name" value="Heat shock protein DnaJ, cysteine-rich domain"/>
    <property type="match status" value="1"/>
</dbReference>
<evidence type="ECO:0000313" key="15">
    <source>
        <dbReference type="Proteomes" id="UP000019141"/>
    </source>
</evidence>
<dbReference type="GO" id="GO:0009408">
    <property type="term" value="P:response to heat"/>
    <property type="evidence" value="ECO:0007669"/>
    <property type="project" value="InterPro"/>
</dbReference>
<feature type="domain" description="CR-type" evidence="13">
    <location>
        <begin position="138"/>
        <end position="220"/>
    </location>
</feature>
<dbReference type="GO" id="GO:0005737">
    <property type="term" value="C:cytoplasm"/>
    <property type="evidence" value="ECO:0007669"/>
    <property type="project" value="UniProtKB-SubCell"/>
</dbReference>
<keyword evidence="15" id="KW-1185">Reference proteome</keyword>
<dbReference type="PATRIC" id="fig|1429438.4.peg.3985"/>
<comment type="caution">
    <text evidence="14">The sequence shown here is derived from an EMBL/GenBank/DDBJ whole genome shotgun (WGS) entry which is preliminary data.</text>
</comment>
<protein>
    <recommendedName>
        <fullName evidence="9 10">Chaperone protein DnaJ</fullName>
    </recommendedName>
</protein>
<dbReference type="Proteomes" id="UP000019141">
    <property type="component" value="Unassembled WGS sequence"/>
</dbReference>
<keyword evidence="5 10" id="KW-0862">Zinc</keyword>